<dbReference type="InterPro" id="IPR016035">
    <property type="entry name" value="Acyl_Trfase/lysoPLipase"/>
</dbReference>
<sequence>MSISNHGPDEAIAIVGIACKLPQEASTVERFWQFLLQGRSAHSPWPEDRFGAGHYHPDNERVGTHSVKGAHFLAEPPEYFDAPFFGITKGEAICMDPQQRLVLENVYHALENAGIPLSEANGSNTSVYVSGFNHDYLSIINADAESPLRYRATGLTNSVLSNRVSWFFDFKGPSMTIDTACSSSVVTLHQACQSLRSGESDMAISSGVTVLAYPNDVASMSYQGFLSQDGRCFSFDHRANGYARGEGVGTVIVKRFSDAIRDGNSIRAVIRGTGVNQDGRTPGLTNPDSLAQERLIRTVYARAGLSVNNTAMVEAHGTGTAAGDPIEANGIARAFSARPRNLPPLYIGACKSGTGHLEGAAGAAAIIKSVLVLENGIIPPNVNFEKVNPKIPAAKWRLQFPLEPTPWPTTGLRRISVNSFGVGGTNGHVVLDDAFHYLQDRGLTATHYTRPLPPTNADLDLVNGDGFKITNGHVNGLTDGHANGLTDGHANGLTNNHPNSAGDSNAVHAPNGETVDSFANGIQPQPTNGLGNRRTVELAGDWRAFDPIECPPKLIPFSAFDEEGCSRAAKTHAEFLDARPESISNSEGLTYLNDLAHTMSRRSKLAWRSHVLARSLVELETRLASPLPKPLRARTAVNVAFVFTGQGAQWYGMGRELLCYPVFRESLAACRVYLQIECGCPWDLLDELAKDKEHSRLDQAALAQPACTALQVAIVDLLQSWNIQPGRVVGHSSGEIAAAYCAGLLTRESAWRASYFRGLVTGRQTTETKGAMLAVGLGPEALAPYLDRIHAQLSGELVVACLNSPRSSTVSGDVHKVEALQQVLEADGLFARKLKVPNAYHSAHMQEFADEYVRLVGTLHAPSEPPQSPVVMISSVTGEAVEGRCLSIDYWTKNLLHPVRFSDALAGLCFSRTTQTQATLRADAAGANVFADVLIELGPHGALQGAIRDVLAAHAEGVAVAFLPALNRTAPGADVFLTAIGHLHARGYPINVDDVNSSADATGGRGSRPLRILPELPGYQFNHSNKFWYESRLSRNYRLRKEIRHDLFGAPVPDWDAMAPRFRNFLRISEQPWLRDHIVTDNIILPGVGYVIAVIEAARQLADPNVQLSGFRLRDVNMKRALIVPDTKEGIEVMLNFKPVDESSVGTSAYWRRFQVVSYNPTANDWIEHCTGYVGVDHETSALNPVDQGREARHDTERWHAAFTAAEEQCQSPWDFSKAYERLARIGLNFGPLFQNCSAVRGTFDHGGQTMGTVTVPDVASVMPKGIVSPHLMHPACMDSLMHFALAAIMDATGKSNLEVAMVPRFIRDIWISAAMNPEPGHVYRAHSQTRKIAFEKFSTDVVVWDGPTQEPRISWSGIEASPLDSAAQSSLGAEKMCHEIEWIPHADMYLEGGDVASFAEMPKPDLDSEQAAIEIESRMQLASVLLVLDALEELDGKVPAAAQGHLCRYFEWMKHVESDLQLGKVIGIQASEVERLKHDHATKVELYKQVASDTAFGELAVRMGGNIVPVLRGETDPLQLMFAEDAILDRVYRRTATLNDLPAQQKAYLNVLAKNEANLRVLEVGAGTGSSTAQVLDALAPIADDGVSIASSVSHYMYTDISAAFFEQARQNFQPYTNIMEYRVLDAEQDTAKQESFEVRSYDLIVAQNVVHTTTDLTKTLSNLRQLLKPGGRLLLQEGIRQDYYWSGLSFGQLSGWWSGTESMRQWMPWVSSKQWNEVLEGAGFTGARFELPDSHNEELHSQSLFVAQNASADANEAGPMWKNVVLVTLPSYERSNTQSLLQDIKDKLTENLRFQNIRIVSLLELEGIEHSQSLCIVLAELERPVIADLSQAEYEGVRKMLIETKSILWVTGDELLCPQYGAITGLMRTNRWERDLDDSNLVTLKISEPRPENTSLSASIRRLCEAQFSLTLPVANMNGEFMLQDGRIWTSRLREAIRADEYLQTALYRSEAVPTLARDAGRPIKLTTTVPGLLEKLEWVTDETYNEPLSDTEVEIEIRAVGLNFRDLMIAMGEHTAYSMGSEAAGIISRVGSKVVDFAPGDRVVYICGLDHVGCMHTYGRLDQSTVAKVPDGLSFEMAAGLPVVYATVIYSLRETARLMADETILIHAAAGGVGQAAIRYAQHIGAEVEFGIPDDHIFSSRDLTFVPGVLRMTKGRGVDVVLNSLSGEALRRSWDLVAPFGRFIEIGKKDAMMNGKVDLRPYLRNVTMASVDLVSMMKNKPFLIKMLTEETMRLWKEGVALPASPTTIMPMSQVVDALRILQAGTGMGKIVLVPREDDVLPLLPPSPAPLGFCRDASYVLSGGLGGIGRSVAAWMALRGARNLIFLSSSGRITPAVTTMRETLEADGCRVHIFTCDVSDKEQLRLVLEQCKTLPPIRGVVQAAMKLKDVMLENMSHEEFQLAVRPKIQGSWNLHELLPQDLEHFIMLSSATGVLGNRAQANYAAGNTFQDALAHFRRQQGLAATTIDVGAVLDVGYVADHADRLAMTKYLGSMMKVLREEELLTLIEYGMNAALQSPTQLVTGLTPLDKHRARGVPMLSYMNFPLFTQLRRLNTQQDGAGTTGGDGPDVEARLRAARTLDEAAQIVTESVIDKLSSLLSIAVEDVDPARTISANGVDSLVALELRTFMARKVKADVPVLEIMGSLSLAQLCRKVASASKAVELPMAGDN</sequence>
<proteinExistence type="predicted"/>
<evidence type="ECO:0000256" key="8">
    <source>
        <dbReference type="PROSITE-ProRule" id="PRU01363"/>
    </source>
</evidence>
<dbReference type="Pfam" id="PF14765">
    <property type="entry name" value="PS-DH"/>
    <property type="match status" value="1"/>
</dbReference>
<dbReference type="InterPro" id="IPR020841">
    <property type="entry name" value="PKS_Beta-ketoAc_synthase_dom"/>
</dbReference>
<dbReference type="InterPro" id="IPR014030">
    <property type="entry name" value="Ketoacyl_synth_N"/>
</dbReference>
<dbReference type="InterPro" id="IPR014031">
    <property type="entry name" value="Ketoacyl_synth_C"/>
</dbReference>
<evidence type="ECO:0000256" key="1">
    <source>
        <dbReference type="ARBA" id="ARBA00022450"/>
    </source>
</evidence>
<dbReference type="SMART" id="SM00823">
    <property type="entry name" value="PKS_PP"/>
    <property type="match status" value="1"/>
</dbReference>
<dbReference type="SMART" id="SM00826">
    <property type="entry name" value="PKS_DH"/>
    <property type="match status" value="1"/>
</dbReference>
<dbReference type="Gene3D" id="3.40.47.10">
    <property type="match status" value="1"/>
</dbReference>
<dbReference type="Pfam" id="PF16197">
    <property type="entry name" value="KAsynt_C_assoc"/>
    <property type="match status" value="1"/>
</dbReference>
<dbReference type="SMART" id="SM00829">
    <property type="entry name" value="PKS_ER"/>
    <property type="match status" value="1"/>
</dbReference>
<dbReference type="InterPro" id="IPR001227">
    <property type="entry name" value="Ac_transferase_dom_sf"/>
</dbReference>
<dbReference type="InterPro" id="IPR016036">
    <property type="entry name" value="Malonyl_transacylase_ACP-bd"/>
</dbReference>
<dbReference type="Gene3D" id="3.40.50.720">
    <property type="entry name" value="NAD(P)-binding Rossmann-like Domain"/>
    <property type="match status" value="1"/>
</dbReference>
<dbReference type="CDD" id="cd00833">
    <property type="entry name" value="PKS"/>
    <property type="match status" value="1"/>
</dbReference>
<organism evidence="12 13">
    <name type="scientific">Extremus antarcticus</name>
    <dbReference type="NCBI Taxonomy" id="702011"/>
    <lineage>
        <taxon>Eukaryota</taxon>
        <taxon>Fungi</taxon>
        <taxon>Dikarya</taxon>
        <taxon>Ascomycota</taxon>
        <taxon>Pezizomycotina</taxon>
        <taxon>Dothideomycetes</taxon>
        <taxon>Dothideomycetidae</taxon>
        <taxon>Mycosphaerellales</taxon>
        <taxon>Extremaceae</taxon>
        <taxon>Extremus</taxon>
    </lineage>
</organism>
<dbReference type="Proteomes" id="UP001271007">
    <property type="component" value="Unassembled WGS sequence"/>
</dbReference>
<dbReference type="Gene3D" id="3.90.180.10">
    <property type="entry name" value="Medium-chain alcohol dehydrogenases, catalytic domain"/>
    <property type="match status" value="1"/>
</dbReference>
<evidence type="ECO:0000256" key="6">
    <source>
        <dbReference type="ARBA" id="ARBA00023268"/>
    </source>
</evidence>
<dbReference type="PROSITE" id="PS00606">
    <property type="entry name" value="KS3_1"/>
    <property type="match status" value="1"/>
</dbReference>
<dbReference type="Pfam" id="PF00550">
    <property type="entry name" value="PP-binding"/>
    <property type="match status" value="1"/>
</dbReference>
<dbReference type="GO" id="GO:0031177">
    <property type="term" value="F:phosphopantetheine binding"/>
    <property type="evidence" value="ECO:0007669"/>
    <property type="project" value="InterPro"/>
</dbReference>
<dbReference type="GO" id="GO:0004315">
    <property type="term" value="F:3-oxoacyl-[acyl-carrier-protein] synthase activity"/>
    <property type="evidence" value="ECO:0007669"/>
    <property type="project" value="InterPro"/>
</dbReference>
<evidence type="ECO:0000259" key="9">
    <source>
        <dbReference type="PROSITE" id="PS50075"/>
    </source>
</evidence>
<dbReference type="Pfam" id="PF08659">
    <property type="entry name" value="KR"/>
    <property type="match status" value="1"/>
</dbReference>
<dbReference type="InterPro" id="IPR032821">
    <property type="entry name" value="PKS_assoc"/>
</dbReference>
<dbReference type="InterPro" id="IPR020843">
    <property type="entry name" value="ER"/>
</dbReference>
<dbReference type="SUPFAM" id="SSF47336">
    <property type="entry name" value="ACP-like"/>
    <property type="match status" value="1"/>
</dbReference>
<dbReference type="PROSITE" id="PS52004">
    <property type="entry name" value="KS3_2"/>
    <property type="match status" value="1"/>
</dbReference>
<dbReference type="Pfam" id="PF23114">
    <property type="entry name" value="NAD-bd_HRPKS_sdrA"/>
    <property type="match status" value="1"/>
</dbReference>
<evidence type="ECO:0000259" key="10">
    <source>
        <dbReference type="PROSITE" id="PS52004"/>
    </source>
</evidence>
<dbReference type="Gene3D" id="3.30.70.3290">
    <property type="match status" value="1"/>
</dbReference>
<dbReference type="Pfam" id="PF13602">
    <property type="entry name" value="ADH_zinc_N_2"/>
    <property type="match status" value="1"/>
</dbReference>
<dbReference type="InterPro" id="IPR056501">
    <property type="entry name" value="NAD-bd_HRPKS_sdrA"/>
</dbReference>
<dbReference type="GO" id="GO:0016491">
    <property type="term" value="F:oxidoreductase activity"/>
    <property type="evidence" value="ECO:0007669"/>
    <property type="project" value="UniProtKB-KW"/>
</dbReference>
<dbReference type="Gene3D" id="1.10.1200.10">
    <property type="entry name" value="ACP-like"/>
    <property type="match status" value="1"/>
</dbReference>
<dbReference type="Pfam" id="PF08242">
    <property type="entry name" value="Methyltransf_12"/>
    <property type="match status" value="1"/>
</dbReference>
<feature type="domain" description="Ketosynthase family 3 (KS3)" evidence="10">
    <location>
        <begin position="9"/>
        <end position="433"/>
    </location>
</feature>
<evidence type="ECO:0000256" key="5">
    <source>
        <dbReference type="ARBA" id="ARBA00023002"/>
    </source>
</evidence>
<reference evidence="12" key="1">
    <citation type="submission" date="2023-04" db="EMBL/GenBank/DDBJ databases">
        <title>Black Yeasts Isolated from many extreme environments.</title>
        <authorList>
            <person name="Coleine C."/>
            <person name="Stajich J.E."/>
            <person name="Selbmann L."/>
        </authorList>
    </citation>
    <scope>NUCLEOTIDE SEQUENCE</scope>
    <source>
        <strain evidence="12">CCFEE 5312</strain>
    </source>
</reference>
<evidence type="ECO:0000256" key="2">
    <source>
        <dbReference type="ARBA" id="ARBA00022553"/>
    </source>
</evidence>
<keyword evidence="5" id="KW-0560">Oxidoreductase</keyword>
<dbReference type="PANTHER" id="PTHR43775:SF29">
    <property type="entry name" value="ASPERFURANONE POLYKETIDE SYNTHASE AFOG-RELATED"/>
    <property type="match status" value="1"/>
</dbReference>
<dbReference type="InterPro" id="IPR011032">
    <property type="entry name" value="GroES-like_sf"/>
</dbReference>
<dbReference type="InterPro" id="IPR009081">
    <property type="entry name" value="PP-bd_ACP"/>
</dbReference>
<dbReference type="InterPro" id="IPR013217">
    <property type="entry name" value="Methyltransf_12"/>
</dbReference>
<dbReference type="InterPro" id="IPR014043">
    <property type="entry name" value="Acyl_transferase_dom"/>
</dbReference>
<dbReference type="PROSITE" id="PS50075">
    <property type="entry name" value="CARRIER"/>
    <property type="match status" value="1"/>
</dbReference>
<dbReference type="PANTHER" id="PTHR43775">
    <property type="entry name" value="FATTY ACID SYNTHASE"/>
    <property type="match status" value="1"/>
</dbReference>
<evidence type="ECO:0000259" key="11">
    <source>
        <dbReference type="PROSITE" id="PS52019"/>
    </source>
</evidence>
<dbReference type="InterPro" id="IPR049900">
    <property type="entry name" value="PKS_mFAS_DH"/>
</dbReference>
<dbReference type="Pfam" id="PF21089">
    <property type="entry name" value="PKS_DH_N"/>
    <property type="match status" value="1"/>
</dbReference>
<dbReference type="InterPro" id="IPR013154">
    <property type="entry name" value="ADH-like_N"/>
</dbReference>
<accession>A0AAJ0D4R7</accession>
<dbReference type="CDD" id="cd05195">
    <property type="entry name" value="enoyl_red"/>
    <property type="match status" value="1"/>
</dbReference>
<dbReference type="EMBL" id="JAWDJX010000118">
    <property type="protein sequence ID" value="KAK3046059.1"/>
    <property type="molecule type" value="Genomic_DNA"/>
</dbReference>
<dbReference type="SUPFAM" id="SSF52151">
    <property type="entry name" value="FabD/lysophospholipase-like"/>
    <property type="match status" value="1"/>
</dbReference>
<dbReference type="InterPro" id="IPR018201">
    <property type="entry name" value="Ketoacyl_synth_AS"/>
</dbReference>
<dbReference type="Gene3D" id="3.40.366.10">
    <property type="entry name" value="Malonyl-Coenzyme A Acyl Carrier Protein, domain 2"/>
    <property type="match status" value="1"/>
</dbReference>
<dbReference type="Pfam" id="PF02801">
    <property type="entry name" value="Ketoacyl-synt_C"/>
    <property type="match status" value="1"/>
</dbReference>
<dbReference type="Pfam" id="PF08240">
    <property type="entry name" value="ADH_N"/>
    <property type="match status" value="1"/>
</dbReference>
<dbReference type="Gene3D" id="3.40.50.150">
    <property type="entry name" value="Vaccinia Virus protein VP39"/>
    <property type="match status" value="1"/>
</dbReference>
<keyword evidence="13" id="KW-1185">Reference proteome</keyword>
<gene>
    <name evidence="12" type="ORF">LTR09_012420</name>
</gene>
<dbReference type="SUPFAM" id="SSF53335">
    <property type="entry name" value="S-adenosyl-L-methionine-dependent methyltransferases"/>
    <property type="match status" value="1"/>
</dbReference>
<dbReference type="InterPro" id="IPR016039">
    <property type="entry name" value="Thiolase-like"/>
</dbReference>
<dbReference type="GO" id="GO:0044550">
    <property type="term" value="P:secondary metabolite biosynthetic process"/>
    <property type="evidence" value="ECO:0007669"/>
    <property type="project" value="TreeGrafter"/>
</dbReference>
<dbReference type="InterPro" id="IPR036736">
    <property type="entry name" value="ACP-like_sf"/>
</dbReference>
<dbReference type="SMART" id="SM00827">
    <property type="entry name" value="PKS_AT"/>
    <property type="match status" value="1"/>
</dbReference>
<dbReference type="PROSITE" id="PS52019">
    <property type="entry name" value="PKS_MFAS_DH"/>
    <property type="match status" value="1"/>
</dbReference>
<dbReference type="InterPro" id="IPR042104">
    <property type="entry name" value="PKS_dehydratase_sf"/>
</dbReference>
<feature type="active site" description="Proton donor; for dehydratase activity" evidence="8">
    <location>
        <position position="1279"/>
    </location>
</feature>
<dbReference type="SUPFAM" id="SSF50129">
    <property type="entry name" value="GroES-like"/>
    <property type="match status" value="1"/>
</dbReference>
<dbReference type="SMART" id="SM00825">
    <property type="entry name" value="PKS_KS"/>
    <property type="match status" value="1"/>
</dbReference>
<evidence type="ECO:0000313" key="12">
    <source>
        <dbReference type="EMBL" id="KAK3046059.1"/>
    </source>
</evidence>
<dbReference type="InterPro" id="IPR036291">
    <property type="entry name" value="NAD(P)-bd_dom_sf"/>
</dbReference>
<protein>
    <recommendedName>
        <fullName evidence="14">Polyketide synthase</fullName>
    </recommendedName>
</protein>
<dbReference type="Gene3D" id="3.10.129.110">
    <property type="entry name" value="Polyketide synthase dehydratase"/>
    <property type="match status" value="1"/>
</dbReference>
<comment type="caution">
    <text evidence="12">The sequence shown here is derived from an EMBL/GenBank/DDBJ whole genome shotgun (WGS) entry which is preliminary data.</text>
</comment>
<dbReference type="Pfam" id="PF00698">
    <property type="entry name" value="Acyl_transf_1"/>
    <property type="match status" value="1"/>
</dbReference>
<evidence type="ECO:0000256" key="7">
    <source>
        <dbReference type="ARBA" id="ARBA00023315"/>
    </source>
</evidence>
<dbReference type="InterPro" id="IPR029063">
    <property type="entry name" value="SAM-dependent_MTases_sf"/>
</dbReference>
<feature type="domain" description="PKS/mFAS DH" evidence="11">
    <location>
        <begin position="1045"/>
        <end position="1370"/>
    </location>
</feature>
<dbReference type="InterPro" id="IPR057326">
    <property type="entry name" value="KR_dom"/>
</dbReference>
<dbReference type="SMART" id="SM00822">
    <property type="entry name" value="PKS_KR"/>
    <property type="match status" value="1"/>
</dbReference>
<dbReference type="SUPFAM" id="SSF53901">
    <property type="entry name" value="Thiolase-like"/>
    <property type="match status" value="1"/>
</dbReference>
<keyword evidence="7" id="KW-0012">Acyltransferase</keyword>
<feature type="region of interest" description="C-terminal hotdog fold" evidence="8">
    <location>
        <begin position="1211"/>
        <end position="1370"/>
    </location>
</feature>
<evidence type="ECO:0000313" key="13">
    <source>
        <dbReference type="Proteomes" id="UP001271007"/>
    </source>
</evidence>
<evidence type="ECO:0000256" key="4">
    <source>
        <dbReference type="ARBA" id="ARBA00022857"/>
    </source>
</evidence>
<dbReference type="InterPro" id="IPR013968">
    <property type="entry name" value="PKS_KR"/>
</dbReference>
<dbReference type="InterPro" id="IPR049551">
    <property type="entry name" value="PKS_DH_C"/>
</dbReference>
<dbReference type="SUPFAM" id="SSF55048">
    <property type="entry name" value="Probable ACP-binding domain of malonyl-CoA ACP transacylase"/>
    <property type="match status" value="1"/>
</dbReference>
<dbReference type="GO" id="GO:0004312">
    <property type="term" value="F:fatty acid synthase activity"/>
    <property type="evidence" value="ECO:0007669"/>
    <property type="project" value="TreeGrafter"/>
</dbReference>
<keyword evidence="1" id="KW-0596">Phosphopantetheine</keyword>
<dbReference type="CDD" id="cd02440">
    <property type="entry name" value="AdoMet_MTases"/>
    <property type="match status" value="1"/>
</dbReference>
<name>A0AAJ0D4R7_9PEZI</name>
<dbReference type="InterPro" id="IPR020807">
    <property type="entry name" value="PKS_DH"/>
</dbReference>
<dbReference type="InterPro" id="IPR050091">
    <property type="entry name" value="PKS_NRPS_Biosynth_Enz"/>
</dbReference>
<feature type="domain" description="Carrier" evidence="9">
    <location>
        <begin position="2584"/>
        <end position="2661"/>
    </location>
</feature>
<keyword evidence="4" id="KW-0521">NADP</keyword>
<keyword evidence="6" id="KW-0511">Multifunctional enzyme</keyword>
<dbReference type="SUPFAM" id="SSF51735">
    <property type="entry name" value="NAD(P)-binding Rossmann-fold domains"/>
    <property type="match status" value="2"/>
</dbReference>
<keyword evidence="3" id="KW-0808">Transferase</keyword>
<dbReference type="Pfam" id="PF00109">
    <property type="entry name" value="ketoacyl-synt"/>
    <property type="match status" value="1"/>
</dbReference>
<dbReference type="GO" id="GO:0006633">
    <property type="term" value="P:fatty acid biosynthetic process"/>
    <property type="evidence" value="ECO:0007669"/>
    <property type="project" value="InterPro"/>
</dbReference>
<dbReference type="InterPro" id="IPR049552">
    <property type="entry name" value="PKS_DH_N"/>
</dbReference>
<keyword evidence="2" id="KW-0597">Phosphoprotein</keyword>
<feature type="active site" description="Proton acceptor; for dehydratase activity" evidence="8">
    <location>
        <position position="1077"/>
    </location>
</feature>
<evidence type="ECO:0008006" key="14">
    <source>
        <dbReference type="Google" id="ProtNLM"/>
    </source>
</evidence>
<dbReference type="InterPro" id="IPR020806">
    <property type="entry name" value="PKS_PP-bd"/>
</dbReference>
<evidence type="ECO:0000256" key="3">
    <source>
        <dbReference type="ARBA" id="ARBA00022679"/>
    </source>
</evidence>
<feature type="region of interest" description="N-terminal hotdog fold" evidence="8">
    <location>
        <begin position="1045"/>
        <end position="1181"/>
    </location>
</feature>